<evidence type="ECO:0000313" key="3">
    <source>
        <dbReference type="Proteomes" id="UP000276603"/>
    </source>
</evidence>
<evidence type="ECO:0000259" key="1">
    <source>
        <dbReference type="Pfam" id="PF09537"/>
    </source>
</evidence>
<proteinExistence type="predicted"/>
<name>A0A3B0CBN7_9FLAO</name>
<dbReference type="OrthoDB" id="282393at2"/>
<dbReference type="AlphaFoldDB" id="A0A3B0CBN7"/>
<dbReference type="InterPro" id="IPR009078">
    <property type="entry name" value="Ferritin-like_SF"/>
</dbReference>
<gene>
    <name evidence="2" type="ORF">D7Z94_06650</name>
</gene>
<comment type="caution">
    <text evidence="2">The sequence shown here is derived from an EMBL/GenBank/DDBJ whole genome shotgun (WGS) entry which is preliminary data.</text>
</comment>
<dbReference type="Gene3D" id="1.20.1260.10">
    <property type="match status" value="1"/>
</dbReference>
<dbReference type="SUPFAM" id="SSF47240">
    <property type="entry name" value="Ferritin-like"/>
    <property type="match status" value="1"/>
</dbReference>
<keyword evidence="3" id="KW-1185">Reference proteome</keyword>
<protein>
    <submittedName>
        <fullName evidence="2">DUF2383 domain-containing protein</fullName>
    </submittedName>
</protein>
<sequence length="143" mass="16213">MSYSQAADLMNRLLGGNYHAQHVYSEGIKKSELPALKEFFMAQAAQKSRFINVLTDDIVRLNQTPKSKSGIIEATSNAWSELMLFFKGNSEEAILAECKKAEQNLLREYNDVLKYTSIIDSTRTLLVTQRDELNETIKSAFVE</sequence>
<evidence type="ECO:0000313" key="2">
    <source>
        <dbReference type="EMBL" id="RKN83492.1"/>
    </source>
</evidence>
<dbReference type="Proteomes" id="UP000276603">
    <property type="component" value="Unassembled WGS sequence"/>
</dbReference>
<dbReference type="Pfam" id="PF09537">
    <property type="entry name" value="DUF2383"/>
    <property type="match status" value="1"/>
</dbReference>
<feature type="domain" description="DUF2383" evidence="1">
    <location>
        <begin position="6"/>
        <end position="114"/>
    </location>
</feature>
<organism evidence="2 3">
    <name type="scientific">Ulvibacterium marinum</name>
    <dbReference type="NCBI Taxonomy" id="2419782"/>
    <lineage>
        <taxon>Bacteria</taxon>
        <taxon>Pseudomonadati</taxon>
        <taxon>Bacteroidota</taxon>
        <taxon>Flavobacteriia</taxon>
        <taxon>Flavobacteriales</taxon>
        <taxon>Flavobacteriaceae</taxon>
        <taxon>Ulvibacterium</taxon>
    </lineage>
</organism>
<dbReference type="InterPro" id="IPR012347">
    <property type="entry name" value="Ferritin-like"/>
</dbReference>
<dbReference type="InterPro" id="IPR019052">
    <property type="entry name" value="DUF2383"/>
</dbReference>
<reference evidence="2 3" key="1">
    <citation type="submission" date="2018-10" db="EMBL/GenBank/DDBJ databases">
        <title>Ulvibacterium marinum gen. nov., sp. nov., a novel marine bacterium of the family Flavobacteriaceae, isolated from a culture of the green alga Ulva prolifera.</title>
        <authorList>
            <person name="Zhang Z."/>
        </authorList>
    </citation>
    <scope>NUCLEOTIDE SEQUENCE [LARGE SCALE GENOMIC DNA]</scope>
    <source>
        <strain evidence="2 3">CCMM003</strain>
    </source>
</reference>
<dbReference type="EMBL" id="RBCJ01000001">
    <property type="protein sequence ID" value="RKN83492.1"/>
    <property type="molecule type" value="Genomic_DNA"/>
</dbReference>
<dbReference type="RefSeq" id="WP_120710699.1">
    <property type="nucleotide sequence ID" value="NZ_RBCJ01000001.1"/>
</dbReference>
<accession>A0A3B0CBN7</accession>